<dbReference type="PANTHER" id="PTHR13604">
    <property type="entry name" value="DC12-RELATED"/>
    <property type="match status" value="1"/>
</dbReference>
<comment type="similarity">
    <text evidence="1 8">Belongs to the SOS response-associated peptidase family.</text>
</comment>
<dbReference type="Pfam" id="PF02586">
    <property type="entry name" value="SRAP"/>
    <property type="match status" value="1"/>
</dbReference>
<dbReference type="RefSeq" id="WP_041417432.1">
    <property type="nucleotide sequence ID" value="NZ_PESE01000011.1"/>
</dbReference>
<dbReference type="GO" id="GO:0106300">
    <property type="term" value="P:protein-DNA covalent cross-linking repair"/>
    <property type="evidence" value="ECO:0007669"/>
    <property type="project" value="InterPro"/>
</dbReference>
<organism evidence="9 10">
    <name type="scientific">Serratia plymuthica</name>
    <dbReference type="NCBI Taxonomy" id="82996"/>
    <lineage>
        <taxon>Bacteria</taxon>
        <taxon>Pseudomonadati</taxon>
        <taxon>Pseudomonadota</taxon>
        <taxon>Gammaproteobacteria</taxon>
        <taxon>Enterobacterales</taxon>
        <taxon>Yersiniaceae</taxon>
        <taxon>Serratia</taxon>
    </lineage>
</organism>
<protein>
    <recommendedName>
        <fullName evidence="8">Abasic site processing protein</fullName>
        <ecNumber evidence="8">3.4.-.-</ecNumber>
    </recommendedName>
</protein>
<proteinExistence type="inferred from homology"/>
<evidence type="ECO:0000256" key="6">
    <source>
        <dbReference type="ARBA" id="ARBA00023125"/>
    </source>
</evidence>
<dbReference type="GO" id="GO:0008233">
    <property type="term" value="F:peptidase activity"/>
    <property type="evidence" value="ECO:0007669"/>
    <property type="project" value="UniProtKB-KW"/>
</dbReference>
<evidence type="ECO:0000256" key="8">
    <source>
        <dbReference type="RuleBase" id="RU364100"/>
    </source>
</evidence>
<dbReference type="GO" id="GO:0016829">
    <property type="term" value="F:lyase activity"/>
    <property type="evidence" value="ECO:0007669"/>
    <property type="project" value="UniProtKB-KW"/>
</dbReference>
<evidence type="ECO:0000256" key="2">
    <source>
        <dbReference type="ARBA" id="ARBA00022670"/>
    </source>
</evidence>
<keyword evidence="2 8" id="KW-0645">Protease</keyword>
<dbReference type="EMBL" id="PESE01000011">
    <property type="protein sequence ID" value="PYD36616.1"/>
    <property type="molecule type" value="Genomic_DNA"/>
</dbReference>
<evidence type="ECO:0000313" key="10">
    <source>
        <dbReference type="Proteomes" id="UP000248196"/>
    </source>
</evidence>
<evidence type="ECO:0000256" key="7">
    <source>
        <dbReference type="ARBA" id="ARBA00023239"/>
    </source>
</evidence>
<dbReference type="InterPro" id="IPR036590">
    <property type="entry name" value="SRAP-like"/>
</dbReference>
<dbReference type="Gene3D" id="3.90.1680.10">
    <property type="entry name" value="SOS response associated peptidase-like"/>
    <property type="match status" value="1"/>
</dbReference>
<reference evidence="9 10" key="1">
    <citation type="submission" date="2017-11" db="EMBL/GenBank/DDBJ databases">
        <title>Genome sequence of the oocydin A producing rhizobacterium Serratia plymuthica 4Rx5.</title>
        <authorList>
            <person name="Matilla M.A."/>
            <person name="Udaondo Z."/>
            <person name="Salmond G.P.C."/>
        </authorList>
    </citation>
    <scope>NUCLEOTIDE SEQUENCE [LARGE SCALE GENOMIC DNA]</scope>
    <source>
        <strain evidence="9 10">4Rx5</strain>
    </source>
</reference>
<keyword evidence="4 8" id="KW-0378">Hydrolase</keyword>
<dbReference type="OrthoDB" id="6192129at2"/>
<evidence type="ECO:0000256" key="3">
    <source>
        <dbReference type="ARBA" id="ARBA00022763"/>
    </source>
</evidence>
<evidence type="ECO:0000256" key="4">
    <source>
        <dbReference type="ARBA" id="ARBA00022801"/>
    </source>
</evidence>
<sequence>MCGRFAQFHSRDEFLAALAPDTPVSTTGDWRARYNVAPGTPVPLFHHDDDQLQLMPVDWGYAPAWWRVQGKPALINARVETAASSRMFAPLWKHGRALVPASGWYEWKKSPDNPRLKQPYFIYPADRSPLFFAALCATDPGEAATFVIITAASHDGLADIHDRRPLALPAVAARDWLDSRLIPPPGDILADVYSLQTEIFAWQPVSSDVGAVRNDSASLIVAIDTPKV</sequence>
<evidence type="ECO:0000256" key="5">
    <source>
        <dbReference type="ARBA" id="ARBA00023124"/>
    </source>
</evidence>
<evidence type="ECO:0000256" key="1">
    <source>
        <dbReference type="ARBA" id="ARBA00008136"/>
    </source>
</evidence>
<keyword evidence="7" id="KW-0456">Lyase</keyword>
<accession>A0A318NYF4</accession>
<keyword evidence="3" id="KW-0227">DNA damage</keyword>
<name>A0A318NYF4_SERPL</name>
<evidence type="ECO:0000313" key="9">
    <source>
        <dbReference type="EMBL" id="PYD36616.1"/>
    </source>
</evidence>
<dbReference type="AlphaFoldDB" id="A0A318NYF4"/>
<dbReference type="PANTHER" id="PTHR13604:SF0">
    <property type="entry name" value="ABASIC SITE PROCESSING PROTEIN HMCES"/>
    <property type="match status" value="1"/>
</dbReference>
<comment type="caution">
    <text evidence="9">The sequence shown here is derived from an EMBL/GenBank/DDBJ whole genome shotgun (WGS) entry which is preliminary data.</text>
</comment>
<keyword evidence="6" id="KW-0238">DNA-binding</keyword>
<gene>
    <name evidence="9" type="ORF">CT690_24030</name>
</gene>
<dbReference type="SUPFAM" id="SSF143081">
    <property type="entry name" value="BB1717-like"/>
    <property type="match status" value="1"/>
</dbReference>
<dbReference type="Proteomes" id="UP000248196">
    <property type="component" value="Unassembled WGS sequence"/>
</dbReference>
<dbReference type="InterPro" id="IPR003738">
    <property type="entry name" value="SRAP"/>
</dbReference>
<keyword evidence="5" id="KW-0190">Covalent protein-DNA linkage</keyword>
<dbReference type="EC" id="3.4.-.-" evidence="8"/>
<dbReference type="GO" id="GO:0006508">
    <property type="term" value="P:proteolysis"/>
    <property type="evidence" value="ECO:0007669"/>
    <property type="project" value="UniProtKB-KW"/>
</dbReference>
<dbReference type="GO" id="GO:0003697">
    <property type="term" value="F:single-stranded DNA binding"/>
    <property type="evidence" value="ECO:0007669"/>
    <property type="project" value="InterPro"/>
</dbReference>